<dbReference type="EMBL" id="JARK01001403">
    <property type="protein sequence ID" value="EYC08180.1"/>
    <property type="molecule type" value="Genomic_DNA"/>
</dbReference>
<gene>
    <name evidence="3" type="primary">Acey_s0067.g33</name>
    <name evidence="3" type="synonym">ASP-s0067.g33</name>
    <name evidence="3" type="ORF">Y032_0067g33</name>
</gene>
<feature type="compositionally biased region" description="Low complexity" evidence="1">
    <location>
        <begin position="212"/>
        <end position="249"/>
    </location>
</feature>
<dbReference type="OrthoDB" id="5847754at2759"/>
<sequence>MRNLSTIKLQRFFVDFQCWNFKSTDTLRDQYLKSINNLRKKIVEAAKENKNGTAFPEGTNYYKLNWDCELELKAQEAVDQCKLDATAPAEYSQLIKNVASTCNPTKVLKNSIPDWWNNDVQKTGVDNPPLNKQGLEAFAKLANGKATKIGCAQKNCNEQLYVSCVVNEPAPATGAAIYEVGTACTANDQCTTYLDSKCKNKVCVAGRPNPNGTTTTTTTTPTTTTLTTTTTPAAVPTTTAGPTTTTTVTTTIAPRGTTTTGTHLISLFFIKRDDWEQYRSQLAQGFVKMRNGNARQASKMRRMTYDCPAEASAHSSAAQCRNAAASSANYDENFYAINSNTIEHNTAAREAANTWGLEISTRTMPQGDTERNMYSSSLGIPNFANMVWETHSGVGCAIVRCSTRTNIVCHYSPKSMGDNRQIYKMGPTCRRCHDYPGTRCVDGLCTP</sequence>
<evidence type="ECO:0000313" key="4">
    <source>
        <dbReference type="Proteomes" id="UP000024635"/>
    </source>
</evidence>
<evidence type="ECO:0000313" key="3">
    <source>
        <dbReference type="EMBL" id="EYC08180.1"/>
    </source>
</evidence>
<reference evidence="4" key="1">
    <citation type="journal article" date="2015" name="Nat. Genet.">
        <title>The genome and transcriptome of the zoonotic hookworm Ancylostoma ceylanicum identify infection-specific gene families.</title>
        <authorList>
            <person name="Schwarz E.M."/>
            <person name="Hu Y."/>
            <person name="Antoshechkin I."/>
            <person name="Miller M.M."/>
            <person name="Sternberg P.W."/>
            <person name="Aroian R.V."/>
        </authorList>
    </citation>
    <scope>NUCLEOTIDE SEQUENCE</scope>
    <source>
        <strain evidence="4">HY135</strain>
    </source>
</reference>
<feature type="domain" description="SCP" evidence="2">
    <location>
        <begin position="26"/>
        <end position="167"/>
    </location>
</feature>
<comment type="caution">
    <text evidence="3">The sequence shown here is derived from an EMBL/GenBank/DDBJ whole genome shotgun (WGS) entry which is preliminary data.</text>
</comment>
<dbReference type="STRING" id="53326.A0A016TZD4"/>
<protein>
    <recommendedName>
        <fullName evidence="2">SCP domain-containing protein</fullName>
    </recommendedName>
</protein>
<keyword evidence="4" id="KW-1185">Reference proteome</keyword>
<dbReference type="Pfam" id="PF00188">
    <property type="entry name" value="CAP"/>
    <property type="match status" value="2"/>
</dbReference>
<dbReference type="PANTHER" id="PTHR10334">
    <property type="entry name" value="CYSTEINE-RICH SECRETORY PROTEIN-RELATED"/>
    <property type="match status" value="1"/>
</dbReference>
<dbReference type="CDD" id="cd05380">
    <property type="entry name" value="CAP_euk"/>
    <property type="match status" value="2"/>
</dbReference>
<dbReference type="SUPFAM" id="SSF55797">
    <property type="entry name" value="PR-1-like"/>
    <property type="match status" value="2"/>
</dbReference>
<organism evidence="3 4">
    <name type="scientific">Ancylostoma ceylanicum</name>
    <dbReference type="NCBI Taxonomy" id="53326"/>
    <lineage>
        <taxon>Eukaryota</taxon>
        <taxon>Metazoa</taxon>
        <taxon>Ecdysozoa</taxon>
        <taxon>Nematoda</taxon>
        <taxon>Chromadorea</taxon>
        <taxon>Rhabditida</taxon>
        <taxon>Rhabditina</taxon>
        <taxon>Rhabditomorpha</taxon>
        <taxon>Strongyloidea</taxon>
        <taxon>Ancylostomatidae</taxon>
        <taxon>Ancylostomatinae</taxon>
        <taxon>Ancylostoma</taxon>
    </lineage>
</organism>
<feature type="region of interest" description="Disordered" evidence="1">
    <location>
        <begin position="210"/>
        <end position="249"/>
    </location>
</feature>
<evidence type="ECO:0000256" key="1">
    <source>
        <dbReference type="SAM" id="MobiDB-lite"/>
    </source>
</evidence>
<dbReference type="InterPro" id="IPR035940">
    <property type="entry name" value="CAP_sf"/>
</dbReference>
<dbReference type="SMART" id="SM00198">
    <property type="entry name" value="SCP"/>
    <property type="match status" value="2"/>
</dbReference>
<dbReference type="InterPro" id="IPR001283">
    <property type="entry name" value="CRISP-related"/>
</dbReference>
<proteinExistence type="predicted"/>
<feature type="domain" description="SCP" evidence="2">
    <location>
        <begin position="270"/>
        <end position="417"/>
    </location>
</feature>
<name>A0A016TZD4_9BILA</name>
<dbReference type="InterPro" id="IPR014044">
    <property type="entry name" value="CAP_dom"/>
</dbReference>
<dbReference type="Gene3D" id="3.40.33.10">
    <property type="entry name" value="CAP"/>
    <property type="match status" value="2"/>
</dbReference>
<dbReference type="Proteomes" id="UP000024635">
    <property type="component" value="Unassembled WGS sequence"/>
</dbReference>
<accession>A0A016TZD4</accession>
<dbReference type="AlphaFoldDB" id="A0A016TZD4"/>
<evidence type="ECO:0000259" key="2">
    <source>
        <dbReference type="SMART" id="SM00198"/>
    </source>
</evidence>